<feature type="compositionally biased region" description="Polar residues" evidence="9">
    <location>
        <begin position="292"/>
        <end position="303"/>
    </location>
</feature>
<comment type="similarity">
    <text evidence="6">Belongs to the CSTPP1 family.</text>
</comment>
<dbReference type="Gene3D" id="1.20.890.10">
    <property type="entry name" value="cAMP-dependent protein kinase regulatory subunit, dimerization-anchoring domain"/>
    <property type="match status" value="1"/>
</dbReference>
<dbReference type="AlphaFoldDB" id="A0A7S3AR21"/>
<sequence length="303" mass="33377">MNEPAEGATEYLERHSVPFYLQDVVSLLLQSRDDRPLEFIADYFTEVLSGKNVLCRDFEYISQTPANRWAFIVSARSVFAEFDTAQLLSAPELLQLLRLICPDFPEQLVRNATQLCGHEGGPHTLGRLLQMTYARFYYDKYLRWVATRFRECEADQGGRVSIAAVGEALRAAAQLAAASGSLSMPPNRVYDELLVNRGDTRVSLSELQQTLLCCSCVQEALTPSQPQSQSDHVTSRTAGRPSWSSPTPCSPSLGENTTAWVGEITAGQVSEAAAVGGDAPSQAKQRHPKQPPRSTVAHSSRWS</sequence>
<feature type="compositionally biased region" description="Low complexity" evidence="9">
    <location>
        <begin position="241"/>
        <end position="252"/>
    </location>
</feature>
<keyword evidence="3" id="KW-0597">Phosphoprotein</keyword>
<evidence type="ECO:0000256" key="3">
    <source>
        <dbReference type="ARBA" id="ARBA00022553"/>
    </source>
</evidence>
<comment type="function">
    <text evidence="8">Regulator of the tubulin polyglutamylase complex (TPGC) that controls cytoskeletal organization, nuclear shape, and cilium disassembly by balancing microtubule and actin assembly. Regulates the assembly and stability of the TPGC and thereby modulates polyglutamylation of the microtubule, which antagonizes MAP4 binding.</text>
</comment>
<gene>
    <name evidence="10" type="ORF">HERI1096_LOCUS12541</name>
</gene>
<evidence type="ECO:0000256" key="5">
    <source>
        <dbReference type="ARBA" id="ARBA00023212"/>
    </source>
</evidence>
<dbReference type="PANTHER" id="PTHR34252:SF1">
    <property type="entry name" value="CENTRIOLAR SATELLITE-ASSOCIATED TUBULIN POLYGLUTAMYLASE COMPLEX REGULATOR 1"/>
    <property type="match status" value="1"/>
</dbReference>
<dbReference type="GO" id="GO:0034451">
    <property type="term" value="C:centriolar satellite"/>
    <property type="evidence" value="ECO:0007669"/>
    <property type="project" value="UniProtKB-SubCell"/>
</dbReference>
<feature type="compositionally biased region" description="Polar residues" evidence="9">
    <location>
        <begin position="224"/>
        <end position="237"/>
    </location>
</feature>
<keyword evidence="2" id="KW-0963">Cytoplasm</keyword>
<proteinExistence type="inferred from homology"/>
<dbReference type="CDD" id="cd22959">
    <property type="entry name" value="DD_C11orf49"/>
    <property type="match status" value="1"/>
</dbReference>
<evidence type="ECO:0000256" key="2">
    <source>
        <dbReference type="ARBA" id="ARBA00022490"/>
    </source>
</evidence>
<evidence type="ECO:0000256" key="7">
    <source>
        <dbReference type="ARBA" id="ARBA00033769"/>
    </source>
</evidence>
<dbReference type="SUPFAM" id="SSF47391">
    <property type="entry name" value="Dimerization-anchoring domain of cAMP-dependent PK regulatory subunit"/>
    <property type="match status" value="1"/>
</dbReference>
<name>A0A7S3AR21_9EUKA</name>
<keyword evidence="4" id="KW-0493">Microtubule</keyword>
<accession>A0A7S3AR21</accession>
<evidence type="ECO:0000256" key="4">
    <source>
        <dbReference type="ARBA" id="ARBA00022701"/>
    </source>
</evidence>
<evidence type="ECO:0000256" key="9">
    <source>
        <dbReference type="SAM" id="MobiDB-lite"/>
    </source>
</evidence>
<comment type="subcellular location">
    <subcellularLocation>
        <location evidence="1">Cytoplasm</location>
        <location evidence="1">Cytoskeleton</location>
        <location evidence="1">Microtubule organizing center</location>
        <location evidence="1">Centrosome</location>
        <location evidence="1">Centriolar satellite</location>
    </subcellularLocation>
</comment>
<reference evidence="10" key="1">
    <citation type="submission" date="2021-01" db="EMBL/GenBank/DDBJ databases">
        <authorList>
            <person name="Corre E."/>
            <person name="Pelletier E."/>
            <person name="Niang G."/>
            <person name="Scheremetjew M."/>
            <person name="Finn R."/>
            <person name="Kale V."/>
            <person name="Holt S."/>
            <person name="Cochrane G."/>
            <person name="Meng A."/>
            <person name="Brown T."/>
            <person name="Cohen L."/>
        </authorList>
    </citation>
    <scope>NUCLEOTIDE SEQUENCE</scope>
    <source>
        <strain evidence="10">CCMP281</strain>
    </source>
</reference>
<keyword evidence="5" id="KW-0206">Cytoskeleton</keyword>
<evidence type="ECO:0000313" key="10">
    <source>
        <dbReference type="EMBL" id="CAE0111881.1"/>
    </source>
</evidence>
<dbReference type="EMBL" id="HBHX01022538">
    <property type="protein sequence ID" value="CAE0111881.1"/>
    <property type="molecule type" value="Transcribed_RNA"/>
</dbReference>
<dbReference type="InterPro" id="IPR038968">
    <property type="entry name" value="CSTPP1"/>
</dbReference>
<organism evidence="10">
    <name type="scientific">Haptolina ericina</name>
    <dbReference type="NCBI Taxonomy" id="156174"/>
    <lineage>
        <taxon>Eukaryota</taxon>
        <taxon>Haptista</taxon>
        <taxon>Haptophyta</taxon>
        <taxon>Prymnesiophyceae</taxon>
        <taxon>Prymnesiales</taxon>
        <taxon>Prymnesiaceae</taxon>
        <taxon>Haptolina</taxon>
    </lineage>
</organism>
<dbReference type="GO" id="GO:0005874">
    <property type="term" value="C:microtubule"/>
    <property type="evidence" value="ECO:0007669"/>
    <property type="project" value="UniProtKB-KW"/>
</dbReference>
<dbReference type="PANTHER" id="PTHR34252">
    <property type="entry name" value="UPF0705 PROTEIN C11ORF49"/>
    <property type="match status" value="1"/>
</dbReference>
<evidence type="ECO:0000256" key="8">
    <source>
        <dbReference type="ARBA" id="ARBA00045673"/>
    </source>
</evidence>
<protein>
    <recommendedName>
        <fullName evidence="7">Centriolar satellite-associated tubulin polyglutamylase complex regulator 1</fullName>
    </recommendedName>
</protein>
<evidence type="ECO:0000256" key="1">
    <source>
        <dbReference type="ARBA" id="ARBA00004607"/>
    </source>
</evidence>
<feature type="region of interest" description="Disordered" evidence="9">
    <location>
        <begin position="224"/>
        <end position="303"/>
    </location>
</feature>
<evidence type="ECO:0000256" key="6">
    <source>
        <dbReference type="ARBA" id="ARBA00033750"/>
    </source>
</evidence>